<keyword evidence="6 9" id="KW-0788">Thiol protease</keyword>
<dbReference type="EC" id="3.4.22.40" evidence="2 9"/>
<feature type="active site" evidence="10">
    <location>
        <position position="420"/>
    </location>
</feature>
<comment type="function">
    <text evidence="7">The normal physiological role of the enzyme is unknown, but it is not essential for the viability of yeast cells. Has aminopeptidase activity, shortening substrate peptides sequentially by 1 amino acid. Has bleomycin hydrolase activity, which can protect the cell from the toxic effects of bleomycin. Has homocysteine-thiolactonase activity, protecting the cell against homocysteine toxicity. Acts as a repressor in the GAL4 regulatory system, but this does not require either the peptidase or nucleic acid-binding activities.</text>
</comment>
<evidence type="ECO:0000256" key="8">
    <source>
        <dbReference type="ARBA" id="ARBA00026080"/>
    </source>
</evidence>
<dbReference type="Proteomes" id="UP000309601">
    <property type="component" value="Unassembled WGS sequence"/>
</dbReference>
<comment type="subunit">
    <text evidence="8">Homohexamer. Binds to nucleic acids. Binds single-stranded DNA and RNA with higher affinity than double-stranded DNA.</text>
</comment>
<dbReference type="GO" id="GO:0006508">
    <property type="term" value="P:proteolysis"/>
    <property type="evidence" value="ECO:0007669"/>
    <property type="project" value="UniProtKB-KW"/>
</dbReference>
<dbReference type="PIRSF" id="PIRSF005700">
    <property type="entry name" value="PepC"/>
    <property type="match status" value="1"/>
</dbReference>
<dbReference type="AlphaFoldDB" id="A0A4T0TSW0"/>
<dbReference type="EMBL" id="SPRW01000004">
    <property type="protein sequence ID" value="TIC70287.1"/>
    <property type="molecule type" value="Genomic_DNA"/>
</dbReference>
<dbReference type="GO" id="GO:0005739">
    <property type="term" value="C:mitochondrion"/>
    <property type="evidence" value="ECO:0007669"/>
    <property type="project" value="UniProtKB-SubCell"/>
</dbReference>
<evidence type="ECO:0000313" key="16">
    <source>
        <dbReference type="Proteomes" id="UP000305647"/>
    </source>
</evidence>
<evidence type="ECO:0000256" key="3">
    <source>
        <dbReference type="ARBA" id="ARBA00016900"/>
    </source>
</evidence>
<protein>
    <recommendedName>
        <fullName evidence="3 9">Cysteine proteinase 1, mitochondrial</fullName>
        <ecNumber evidence="2 9">3.4.22.40</ecNumber>
    </recommendedName>
</protein>
<dbReference type="PANTHER" id="PTHR10363:SF2">
    <property type="entry name" value="BLEOMYCIN HYDROLASE"/>
    <property type="match status" value="1"/>
</dbReference>
<evidence type="ECO:0000313" key="18">
    <source>
        <dbReference type="Proteomes" id="UP000309601"/>
    </source>
</evidence>
<dbReference type="GO" id="GO:0043418">
    <property type="term" value="P:homocysteine catabolic process"/>
    <property type="evidence" value="ECO:0007669"/>
    <property type="project" value="TreeGrafter"/>
</dbReference>
<evidence type="ECO:0000256" key="7">
    <source>
        <dbReference type="ARBA" id="ARBA00025347"/>
    </source>
</evidence>
<reference evidence="16 17" key="1">
    <citation type="submission" date="2019-03" db="EMBL/GenBank/DDBJ databases">
        <title>Sequencing 25 genomes of Wallemia mellicola.</title>
        <authorList>
            <person name="Gostincar C."/>
        </authorList>
    </citation>
    <scope>NUCLEOTIDE SEQUENCE [LARGE SCALE GENOMIC DNA]</scope>
    <source>
        <strain evidence="12 17">EXF-1262</strain>
        <strain evidence="15 18">EXF-1274</strain>
        <strain evidence="11 19">EXF-6152</strain>
        <strain evidence="14 20">EXF-757</strain>
        <strain evidence="13 16">EXF-8738</strain>
    </source>
</reference>
<evidence type="ECO:0000313" key="13">
    <source>
        <dbReference type="EMBL" id="TIC33896.1"/>
    </source>
</evidence>
<dbReference type="Pfam" id="PF03051">
    <property type="entry name" value="Peptidase_C1_2"/>
    <property type="match status" value="1"/>
</dbReference>
<evidence type="ECO:0000256" key="10">
    <source>
        <dbReference type="PIRSR" id="PIRSR005700-1"/>
    </source>
</evidence>
<dbReference type="Proteomes" id="UP000305647">
    <property type="component" value="Unassembled WGS sequence"/>
</dbReference>
<dbReference type="CDD" id="cd00585">
    <property type="entry name" value="Peptidase_C1B"/>
    <property type="match status" value="1"/>
</dbReference>
<comment type="subcellular location">
    <subcellularLocation>
        <location evidence="9">Mitochondrion</location>
    </subcellularLocation>
    <subcellularLocation>
        <location evidence="9">Cytoplasm</location>
    </subcellularLocation>
</comment>
<dbReference type="InterPro" id="IPR000169">
    <property type="entry name" value="Pept_cys_AS"/>
</dbReference>
<dbReference type="PROSITE" id="PS00139">
    <property type="entry name" value="THIOL_PROTEASE_CYS"/>
    <property type="match status" value="1"/>
</dbReference>
<evidence type="ECO:0000313" key="12">
    <source>
        <dbReference type="EMBL" id="TIC04190.1"/>
    </source>
</evidence>
<evidence type="ECO:0000256" key="5">
    <source>
        <dbReference type="ARBA" id="ARBA00022801"/>
    </source>
</evidence>
<evidence type="ECO:0000256" key="2">
    <source>
        <dbReference type="ARBA" id="ARBA00012465"/>
    </source>
</evidence>
<dbReference type="EMBL" id="SPRC01000006">
    <property type="protein sequence ID" value="TIB81635.1"/>
    <property type="molecule type" value="Genomic_DNA"/>
</dbReference>
<evidence type="ECO:0000313" key="19">
    <source>
        <dbReference type="Proteomes" id="UP000310685"/>
    </source>
</evidence>
<keyword evidence="4 9" id="KW-0645">Protease</keyword>
<dbReference type="InterPro" id="IPR038765">
    <property type="entry name" value="Papain-like_cys_pep_sf"/>
</dbReference>
<dbReference type="SUPFAM" id="SSF54001">
    <property type="entry name" value="Cysteine proteinases"/>
    <property type="match status" value="1"/>
</dbReference>
<dbReference type="Proteomes" id="UP000307169">
    <property type="component" value="Unassembled WGS sequence"/>
</dbReference>
<accession>A0A4T0TSW0</accession>
<evidence type="ECO:0000256" key="9">
    <source>
        <dbReference type="PIRNR" id="PIRNR005700"/>
    </source>
</evidence>
<evidence type="ECO:0000313" key="17">
    <source>
        <dbReference type="Proteomes" id="UP000307169"/>
    </source>
</evidence>
<evidence type="ECO:0000313" key="11">
    <source>
        <dbReference type="EMBL" id="TIB81635.1"/>
    </source>
</evidence>
<dbReference type="EMBL" id="SPRX01000008">
    <property type="protein sequence ID" value="TIC68205.1"/>
    <property type="molecule type" value="Genomic_DNA"/>
</dbReference>
<proteinExistence type="inferred from homology"/>
<comment type="similarity">
    <text evidence="9">Belongs to the peptidase C1 family.</text>
</comment>
<dbReference type="Gene3D" id="3.90.70.10">
    <property type="entry name" value="Cysteine proteinases"/>
    <property type="match status" value="1"/>
</dbReference>
<dbReference type="PANTHER" id="PTHR10363">
    <property type="entry name" value="BLEOMYCIN HYDROLASE"/>
    <property type="match status" value="1"/>
</dbReference>
<dbReference type="EMBL" id="SPRH01000004">
    <property type="protein sequence ID" value="TIC04190.1"/>
    <property type="molecule type" value="Genomic_DNA"/>
</dbReference>
<evidence type="ECO:0000313" key="14">
    <source>
        <dbReference type="EMBL" id="TIC68205.1"/>
    </source>
</evidence>
<evidence type="ECO:0000313" key="15">
    <source>
        <dbReference type="EMBL" id="TIC70287.1"/>
    </source>
</evidence>
<gene>
    <name evidence="14" type="ORF">E3Q01_00929</name>
    <name evidence="15" type="ORF">E3Q02_00585</name>
    <name evidence="13" type="ORF">E3Q10_00465</name>
    <name evidence="12" type="ORF">E3Q17_00640</name>
    <name evidence="11" type="ORF">E3Q22_00944</name>
</gene>
<dbReference type="GO" id="GO:0070005">
    <property type="term" value="F:cysteine-type aminopeptidase activity"/>
    <property type="evidence" value="ECO:0007669"/>
    <property type="project" value="InterPro"/>
</dbReference>
<organism evidence="14 20">
    <name type="scientific">Wallemia mellicola</name>
    <dbReference type="NCBI Taxonomy" id="1708541"/>
    <lineage>
        <taxon>Eukaryota</taxon>
        <taxon>Fungi</taxon>
        <taxon>Dikarya</taxon>
        <taxon>Basidiomycota</taxon>
        <taxon>Wallemiomycotina</taxon>
        <taxon>Wallemiomycetes</taxon>
        <taxon>Wallemiales</taxon>
        <taxon>Wallemiaceae</taxon>
        <taxon>Wallemia</taxon>
    </lineage>
</organism>
<comment type="function">
    <text evidence="9">Has aminopeptidase activity, shortening substrate peptides sequentially by 1 amino acid. Has bleomycin hydrolase activity, which can protect the cell from the toxic effects of bleomycin. Has homocysteine-thiolactonase activity, protecting the cell against homocysteine toxicity.</text>
</comment>
<evidence type="ECO:0000256" key="6">
    <source>
        <dbReference type="ARBA" id="ARBA00022807"/>
    </source>
</evidence>
<dbReference type="GO" id="GO:0004197">
    <property type="term" value="F:cysteine-type endopeptidase activity"/>
    <property type="evidence" value="ECO:0007669"/>
    <property type="project" value="UniProtKB-EC"/>
</dbReference>
<keyword evidence="9" id="KW-0963">Cytoplasm</keyword>
<dbReference type="Proteomes" id="UP000310685">
    <property type="component" value="Unassembled WGS sequence"/>
</dbReference>
<feature type="active site" evidence="10">
    <location>
        <position position="441"/>
    </location>
</feature>
<comment type="catalytic activity">
    <reaction evidence="1 9">
        <text>Inactivates bleomycin B2 (a cytotoxic glycometallopeptide) by hydrolysis of a carboxyamide bond of beta-aminoalanine, but also shows general aminopeptidase activity. The specificity varies somewhat with source, but amino acid arylamides of Met, Leu and Ala are preferred.</text>
        <dbReference type="EC" id="3.4.22.40"/>
    </reaction>
</comment>
<comment type="caution">
    <text evidence="14">The sequence shown here is derived from an EMBL/GenBank/DDBJ whole genome shotgun (WGS) entry which is preliminary data.</text>
</comment>
<name>A0A4T0TSW0_9BASI</name>
<keyword evidence="9" id="KW-0496">Mitochondrion</keyword>
<dbReference type="InterPro" id="IPR004134">
    <property type="entry name" value="Peptidase_C1B"/>
</dbReference>
<evidence type="ECO:0000256" key="4">
    <source>
        <dbReference type="ARBA" id="ARBA00022670"/>
    </source>
</evidence>
<keyword evidence="5 9" id="KW-0378">Hydrolase</keyword>
<feature type="active site" evidence="10">
    <location>
        <position position="119"/>
    </location>
</feature>
<dbReference type="GO" id="GO:0009636">
    <property type="term" value="P:response to toxic substance"/>
    <property type="evidence" value="ECO:0007669"/>
    <property type="project" value="TreeGrafter"/>
</dbReference>
<dbReference type="EMBL" id="SPRO01000003">
    <property type="protein sequence ID" value="TIC33896.1"/>
    <property type="molecule type" value="Genomic_DNA"/>
</dbReference>
<evidence type="ECO:0000256" key="1">
    <source>
        <dbReference type="ARBA" id="ARBA00000423"/>
    </source>
</evidence>
<sequence>MGNIISTNNTPTTNEQDSVYNEKQAHFDDLADSQRLLQNLKLRTSTAEASETVKIDSCKSWENALLEDPKNRLAVDAFSKSDITNTLSSRSARIADHNIFNLVASNVEDITSQDSSGRCWLFATTNLLRNDIKKQLNLSDFQLSQSYLSFWDRIEKSNQYLEHSIELADEPIGSRTVDYINSGPIGDGGQFDMAVNLVNKYGVVPQSVYPESYNSSNSGKINSLLTTKLREGALELRKLSKSASQVSPTSADRIVRRRKNELLEEIYGAAVIAFGPPPSANEEFTFEYKDKNDKVHSITTTPLGFANKYLSNFRINDWYSLINDPRNEYSKLYTVDKLQNVVGGRPVLYVNTTADRLVDAVVTHLKNGKPVFFGCDVGKFSERNGGLLDPKLFDYELAFNLKLGLTKAERLATGESSMTHAMAINAAHIVDGKVQRFRIENSWGKSAGQDGYYICTVDWFKEFVYQVVVNRQIAPKDLTTIFDKPEDAHVLPCYDPMGALA</sequence>
<dbReference type="Proteomes" id="UP000310708">
    <property type="component" value="Unassembled WGS sequence"/>
</dbReference>
<evidence type="ECO:0000313" key="20">
    <source>
        <dbReference type="Proteomes" id="UP000310708"/>
    </source>
</evidence>